<protein>
    <submittedName>
        <fullName evidence="1">Unannotated protein</fullName>
    </submittedName>
</protein>
<reference evidence="1" key="1">
    <citation type="submission" date="2020-05" db="EMBL/GenBank/DDBJ databases">
        <authorList>
            <person name="Chiriac C."/>
            <person name="Salcher M."/>
            <person name="Ghai R."/>
            <person name="Kavagutti S V."/>
        </authorList>
    </citation>
    <scope>NUCLEOTIDE SEQUENCE</scope>
</reference>
<accession>A0A6J6KBD6</accession>
<dbReference type="AlphaFoldDB" id="A0A6J6KBD6"/>
<dbReference type="EMBL" id="CAEZWN010000003">
    <property type="protein sequence ID" value="CAB4646732.1"/>
    <property type="molecule type" value="Genomic_DNA"/>
</dbReference>
<sequence length="66" mass="7324">MGSSQSGGKSHLRLLRVLRDEDLIEKARTDALALLEVDATLKNQPQLLAEVNKLKEQESSAFMDKS</sequence>
<evidence type="ECO:0000313" key="1">
    <source>
        <dbReference type="EMBL" id="CAB4646732.1"/>
    </source>
</evidence>
<proteinExistence type="predicted"/>
<gene>
    <name evidence="1" type="ORF">UFOPK2252_00068</name>
</gene>
<organism evidence="1">
    <name type="scientific">freshwater metagenome</name>
    <dbReference type="NCBI Taxonomy" id="449393"/>
    <lineage>
        <taxon>unclassified sequences</taxon>
        <taxon>metagenomes</taxon>
        <taxon>ecological metagenomes</taxon>
    </lineage>
</organism>
<name>A0A6J6KBD6_9ZZZZ</name>